<gene>
    <name evidence="1" type="ORF">LTSEALA_1709</name>
</gene>
<dbReference type="AlphaFoldDB" id="G5LME0"/>
<organism evidence="1 2">
    <name type="scientific">Salmonella enterica subsp. enterica serovar Alachua str. R6-377</name>
    <dbReference type="NCBI Taxonomy" id="913241"/>
    <lineage>
        <taxon>Bacteria</taxon>
        <taxon>Pseudomonadati</taxon>
        <taxon>Pseudomonadota</taxon>
        <taxon>Gammaproteobacteria</taxon>
        <taxon>Enterobacterales</taxon>
        <taxon>Enterobacteriaceae</taxon>
        <taxon>Salmonella</taxon>
    </lineage>
</organism>
<sequence>MAHLGLFKQILFETDNIEKITLLFAVQGVQCKSPQKE</sequence>
<protein>
    <submittedName>
        <fullName evidence="1">Uncharacterized protein</fullName>
    </submittedName>
</protein>
<reference evidence="1 2" key="1">
    <citation type="journal article" date="2011" name="BMC Genomics">
        <title>Genome sequencing reveals diversification of virulence factor content and possible host adaptation in distinct subpopulations of Salmonella enterica.</title>
        <authorList>
            <person name="den Bakker H.C."/>
            <person name="Moreno Switt A.I."/>
            <person name="Govoni G."/>
            <person name="Cummings C.A."/>
            <person name="Ranieri M.L."/>
            <person name="Degoricija L."/>
            <person name="Hoelzer K."/>
            <person name="Rodriguez-Rivera L.D."/>
            <person name="Brown S."/>
            <person name="Bolchacova E."/>
            <person name="Furtado M.R."/>
            <person name="Wiedmann M."/>
        </authorList>
    </citation>
    <scope>NUCLEOTIDE SEQUENCE [LARGE SCALE GENOMIC DNA]</scope>
    <source>
        <strain evidence="1 2">R6-377</strain>
    </source>
</reference>
<accession>G5LME0</accession>
<evidence type="ECO:0000313" key="2">
    <source>
        <dbReference type="Proteomes" id="UP000004642"/>
    </source>
</evidence>
<evidence type="ECO:0000313" key="1">
    <source>
        <dbReference type="EMBL" id="EHC41425.1"/>
    </source>
</evidence>
<comment type="caution">
    <text evidence="1">The sequence shown here is derived from an EMBL/GenBank/DDBJ whole genome shotgun (WGS) entry which is preliminary data.</text>
</comment>
<proteinExistence type="predicted"/>
<dbReference type="Proteomes" id="UP000004642">
    <property type="component" value="Unassembled WGS sequence"/>
</dbReference>
<name>G5LME0_SALET</name>
<dbReference type="EMBL" id="AFCJ01000736">
    <property type="protein sequence ID" value="EHC41425.1"/>
    <property type="molecule type" value="Genomic_DNA"/>
</dbReference>